<reference evidence="1" key="1">
    <citation type="submission" date="2014-11" db="EMBL/GenBank/DDBJ databases">
        <authorList>
            <person name="Amaro Gonzalez C."/>
        </authorList>
    </citation>
    <scope>NUCLEOTIDE SEQUENCE</scope>
</reference>
<sequence length="50" mass="5887">MVVGSLKFLAWLASAGIWFFMHKPEHFQQICAMSKKWTLIFVSFYSVNLF</sequence>
<protein>
    <submittedName>
        <fullName evidence="1">Uncharacterized protein</fullName>
    </submittedName>
</protein>
<dbReference type="AlphaFoldDB" id="A0A0E9VPD8"/>
<evidence type="ECO:0000313" key="1">
    <source>
        <dbReference type="EMBL" id="JAH79118.1"/>
    </source>
</evidence>
<dbReference type="EMBL" id="GBXM01029459">
    <property type="protein sequence ID" value="JAH79118.1"/>
    <property type="molecule type" value="Transcribed_RNA"/>
</dbReference>
<organism evidence="1">
    <name type="scientific">Anguilla anguilla</name>
    <name type="common">European freshwater eel</name>
    <name type="synonym">Muraena anguilla</name>
    <dbReference type="NCBI Taxonomy" id="7936"/>
    <lineage>
        <taxon>Eukaryota</taxon>
        <taxon>Metazoa</taxon>
        <taxon>Chordata</taxon>
        <taxon>Craniata</taxon>
        <taxon>Vertebrata</taxon>
        <taxon>Euteleostomi</taxon>
        <taxon>Actinopterygii</taxon>
        <taxon>Neopterygii</taxon>
        <taxon>Teleostei</taxon>
        <taxon>Anguilliformes</taxon>
        <taxon>Anguillidae</taxon>
        <taxon>Anguilla</taxon>
    </lineage>
</organism>
<name>A0A0E9VPD8_ANGAN</name>
<reference evidence="1" key="2">
    <citation type="journal article" date="2015" name="Fish Shellfish Immunol.">
        <title>Early steps in the European eel (Anguilla anguilla)-Vibrio vulnificus interaction in the gills: Role of the RtxA13 toxin.</title>
        <authorList>
            <person name="Callol A."/>
            <person name="Pajuelo D."/>
            <person name="Ebbesson L."/>
            <person name="Teles M."/>
            <person name="MacKenzie S."/>
            <person name="Amaro C."/>
        </authorList>
    </citation>
    <scope>NUCLEOTIDE SEQUENCE</scope>
</reference>
<proteinExistence type="predicted"/>
<accession>A0A0E9VPD8</accession>